<feature type="transmembrane region" description="Helical" evidence="1">
    <location>
        <begin position="12"/>
        <end position="33"/>
    </location>
</feature>
<evidence type="ECO:0000313" key="3">
    <source>
        <dbReference type="Proteomes" id="UP000018888"/>
    </source>
</evidence>
<organism evidence="2 3">
    <name type="scientific">Rhizophagus irregularis (strain DAOM 181602 / DAOM 197198 / MUCL 43194)</name>
    <name type="common">Arbuscular mycorrhizal fungus</name>
    <name type="synonym">Glomus intraradices</name>
    <dbReference type="NCBI Taxonomy" id="747089"/>
    <lineage>
        <taxon>Eukaryota</taxon>
        <taxon>Fungi</taxon>
        <taxon>Fungi incertae sedis</taxon>
        <taxon>Mucoromycota</taxon>
        <taxon>Glomeromycotina</taxon>
        <taxon>Glomeromycetes</taxon>
        <taxon>Glomerales</taxon>
        <taxon>Glomeraceae</taxon>
        <taxon>Rhizophagus</taxon>
    </lineage>
</organism>
<dbReference type="EMBL" id="AUPC02000619">
    <property type="protein sequence ID" value="POG57785.1"/>
    <property type="molecule type" value="Genomic_DNA"/>
</dbReference>
<evidence type="ECO:0000313" key="2">
    <source>
        <dbReference type="EMBL" id="POG57785.1"/>
    </source>
</evidence>
<reference evidence="2 3" key="2">
    <citation type="journal article" date="2018" name="New Phytol.">
        <title>High intraspecific genome diversity in the model arbuscular mycorrhizal symbiont Rhizophagus irregularis.</title>
        <authorList>
            <person name="Chen E.C.H."/>
            <person name="Morin E."/>
            <person name="Beaudet D."/>
            <person name="Noel J."/>
            <person name="Yildirir G."/>
            <person name="Ndikumana S."/>
            <person name="Charron P."/>
            <person name="St-Onge C."/>
            <person name="Giorgi J."/>
            <person name="Kruger M."/>
            <person name="Marton T."/>
            <person name="Ropars J."/>
            <person name="Grigoriev I.V."/>
            <person name="Hainaut M."/>
            <person name="Henrissat B."/>
            <person name="Roux C."/>
            <person name="Martin F."/>
            <person name="Corradi N."/>
        </authorList>
    </citation>
    <scope>NUCLEOTIDE SEQUENCE [LARGE SCALE GENOMIC DNA]</scope>
    <source>
        <strain evidence="2 3">DAOM 197198</strain>
    </source>
</reference>
<sequence length="54" mass="6641">MILFHQKKKVIKLFVISYFDIFVCVNNLDFFWASRPSYITYNKFSHFLYQGILR</sequence>
<dbReference type="AlphaFoldDB" id="A0A2P4NXB4"/>
<keyword evidence="1" id="KW-0812">Transmembrane</keyword>
<name>A0A2P4NXB4_RHIID</name>
<dbReference type="Proteomes" id="UP000018888">
    <property type="component" value="Unassembled WGS sequence"/>
</dbReference>
<protein>
    <submittedName>
        <fullName evidence="2">Uncharacterized protein</fullName>
    </submittedName>
</protein>
<comment type="caution">
    <text evidence="2">The sequence shown here is derived from an EMBL/GenBank/DDBJ whole genome shotgun (WGS) entry which is preliminary data.</text>
</comment>
<proteinExistence type="predicted"/>
<keyword evidence="3" id="KW-1185">Reference proteome</keyword>
<reference evidence="2 3" key="1">
    <citation type="journal article" date="2013" name="Proc. Natl. Acad. Sci. U.S.A.">
        <title>Genome of an arbuscular mycorrhizal fungus provides insight into the oldest plant symbiosis.</title>
        <authorList>
            <person name="Tisserant E."/>
            <person name="Malbreil M."/>
            <person name="Kuo A."/>
            <person name="Kohler A."/>
            <person name="Symeonidi A."/>
            <person name="Balestrini R."/>
            <person name="Charron P."/>
            <person name="Duensing N."/>
            <person name="Frei Dit Frey N."/>
            <person name="Gianinazzi-Pearson V."/>
            <person name="Gilbert L.B."/>
            <person name="Handa Y."/>
            <person name="Herr J.R."/>
            <person name="Hijri M."/>
            <person name="Koul R."/>
            <person name="Kawaguchi M."/>
            <person name="Krajinski F."/>
            <person name="Lammers P.J."/>
            <person name="Masclaux F.G."/>
            <person name="Murat C."/>
            <person name="Morin E."/>
            <person name="Ndikumana S."/>
            <person name="Pagni M."/>
            <person name="Petitpierre D."/>
            <person name="Requena N."/>
            <person name="Rosikiewicz P."/>
            <person name="Riley R."/>
            <person name="Saito K."/>
            <person name="San Clemente H."/>
            <person name="Shapiro H."/>
            <person name="van Tuinen D."/>
            <person name="Becard G."/>
            <person name="Bonfante P."/>
            <person name="Paszkowski U."/>
            <person name="Shachar-Hill Y.Y."/>
            <person name="Tuskan G.A."/>
            <person name="Young P.W."/>
            <person name="Sanders I.R."/>
            <person name="Henrissat B."/>
            <person name="Rensing S.A."/>
            <person name="Grigoriev I.V."/>
            <person name="Corradi N."/>
            <person name="Roux C."/>
            <person name="Martin F."/>
        </authorList>
    </citation>
    <scope>NUCLEOTIDE SEQUENCE [LARGE SCALE GENOMIC DNA]</scope>
    <source>
        <strain evidence="2 3">DAOM 197198</strain>
    </source>
</reference>
<accession>A0A2P4NXB4</accession>
<keyword evidence="1" id="KW-0472">Membrane</keyword>
<gene>
    <name evidence="2" type="ORF">GLOIN_2v1737025</name>
</gene>
<keyword evidence="1" id="KW-1133">Transmembrane helix</keyword>
<evidence type="ECO:0000256" key="1">
    <source>
        <dbReference type="SAM" id="Phobius"/>
    </source>
</evidence>